<keyword evidence="3" id="KW-1185">Reference proteome</keyword>
<accession>A0A162JIB2</accession>
<dbReference type="AlphaFoldDB" id="A0A162JIB2"/>
<evidence type="ECO:0000313" key="3">
    <source>
        <dbReference type="Proteomes" id="UP000076744"/>
    </source>
</evidence>
<organism evidence="2 3">
    <name type="scientific">Cordyceps fumosorosea (strain ARSEF 2679)</name>
    <name type="common">Isaria fumosorosea</name>
    <dbReference type="NCBI Taxonomy" id="1081104"/>
    <lineage>
        <taxon>Eukaryota</taxon>
        <taxon>Fungi</taxon>
        <taxon>Dikarya</taxon>
        <taxon>Ascomycota</taxon>
        <taxon>Pezizomycotina</taxon>
        <taxon>Sordariomycetes</taxon>
        <taxon>Hypocreomycetidae</taxon>
        <taxon>Hypocreales</taxon>
        <taxon>Cordycipitaceae</taxon>
        <taxon>Cordyceps</taxon>
    </lineage>
</organism>
<sequence>MSVSRGTTRLLPIFIDDTRGCTSKDSGEEGRDAQKYCASDCGTVKEAGANRREAGFQCYVGQGATQQDDTENHFQNSHNDDANQAGSYASHEACEHANEEGREQDMIKKALGGLIPTKEHQF</sequence>
<name>A0A162JIB2_CORFA</name>
<gene>
    <name evidence="2" type="ORF">ISF_09625</name>
</gene>
<feature type="compositionally biased region" description="Polar residues" evidence="1">
    <location>
        <begin position="66"/>
        <end position="87"/>
    </location>
</feature>
<reference evidence="2 3" key="1">
    <citation type="journal article" date="2016" name="Genome Biol. Evol.">
        <title>Divergent and convergent evolution of fungal pathogenicity.</title>
        <authorList>
            <person name="Shang Y."/>
            <person name="Xiao G."/>
            <person name="Zheng P."/>
            <person name="Cen K."/>
            <person name="Zhan S."/>
            <person name="Wang C."/>
        </authorList>
    </citation>
    <scope>NUCLEOTIDE SEQUENCE [LARGE SCALE GENOMIC DNA]</scope>
    <source>
        <strain evidence="2 3">ARSEF 2679</strain>
    </source>
</reference>
<protein>
    <submittedName>
        <fullName evidence="2">Uncharacterized protein</fullName>
    </submittedName>
</protein>
<proteinExistence type="predicted"/>
<dbReference type="Proteomes" id="UP000076744">
    <property type="component" value="Unassembled WGS sequence"/>
</dbReference>
<feature type="compositionally biased region" description="Basic and acidic residues" evidence="1">
    <location>
        <begin position="92"/>
        <end position="108"/>
    </location>
</feature>
<evidence type="ECO:0000313" key="2">
    <source>
        <dbReference type="EMBL" id="OAA44738.1"/>
    </source>
</evidence>
<dbReference type="GeneID" id="30025917"/>
<dbReference type="RefSeq" id="XP_018699593.1">
    <property type="nucleotide sequence ID" value="XM_018853226.1"/>
</dbReference>
<dbReference type="EMBL" id="AZHB01000059">
    <property type="protein sequence ID" value="OAA44738.1"/>
    <property type="molecule type" value="Genomic_DNA"/>
</dbReference>
<feature type="region of interest" description="Disordered" evidence="1">
    <location>
        <begin position="66"/>
        <end position="122"/>
    </location>
</feature>
<comment type="caution">
    <text evidence="2">The sequence shown here is derived from an EMBL/GenBank/DDBJ whole genome shotgun (WGS) entry which is preliminary data.</text>
</comment>
<evidence type="ECO:0000256" key="1">
    <source>
        <dbReference type="SAM" id="MobiDB-lite"/>
    </source>
</evidence>